<dbReference type="Proteomes" id="UP001219525">
    <property type="component" value="Unassembled WGS sequence"/>
</dbReference>
<accession>A0AAD6UT07</accession>
<dbReference type="EMBL" id="JARJCW010000123">
    <property type="protein sequence ID" value="KAJ7192184.1"/>
    <property type="molecule type" value="Genomic_DNA"/>
</dbReference>
<evidence type="ECO:0000256" key="1">
    <source>
        <dbReference type="SAM" id="MobiDB-lite"/>
    </source>
</evidence>
<evidence type="ECO:0000313" key="3">
    <source>
        <dbReference type="Proteomes" id="UP001219525"/>
    </source>
</evidence>
<sequence>MALSTSPRKVIPLSNRSRCESIAPGIQDLVLFLGETVASGSDTDILSATPDPGTDNSGRVSQRKRALTDSSALVLTINELGETEGTYVKRLRSLKLITRILCEISREARTPLSSKSEEKKIQKQLTS</sequence>
<organism evidence="2 3">
    <name type="scientific">Mycena pura</name>
    <dbReference type="NCBI Taxonomy" id="153505"/>
    <lineage>
        <taxon>Eukaryota</taxon>
        <taxon>Fungi</taxon>
        <taxon>Dikarya</taxon>
        <taxon>Basidiomycota</taxon>
        <taxon>Agaricomycotina</taxon>
        <taxon>Agaricomycetes</taxon>
        <taxon>Agaricomycetidae</taxon>
        <taxon>Agaricales</taxon>
        <taxon>Marasmiineae</taxon>
        <taxon>Mycenaceae</taxon>
        <taxon>Mycena</taxon>
    </lineage>
</organism>
<reference evidence="2" key="1">
    <citation type="submission" date="2023-03" db="EMBL/GenBank/DDBJ databases">
        <title>Massive genome expansion in bonnet fungi (Mycena s.s.) driven by repeated elements and novel gene families across ecological guilds.</title>
        <authorList>
            <consortium name="Lawrence Berkeley National Laboratory"/>
            <person name="Harder C.B."/>
            <person name="Miyauchi S."/>
            <person name="Viragh M."/>
            <person name="Kuo A."/>
            <person name="Thoen E."/>
            <person name="Andreopoulos B."/>
            <person name="Lu D."/>
            <person name="Skrede I."/>
            <person name="Drula E."/>
            <person name="Henrissat B."/>
            <person name="Morin E."/>
            <person name="Kohler A."/>
            <person name="Barry K."/>
            <person name="LaButti K."/>
            <person name="Morin E."/>
            <person name="Salamov A."/>
            <person name="Lipzen A."/>
            <person name="Mereny Z."/>
            <person name="Hegedus B."/>
            <person name="Baldrian P."/>
            <person name="Stursova M."/>
            <person name="Weitz H."/>
            <person name="Taylor A."/>
            <person name="Grigoriev I.V."/>
            <person name="Nagy L.G."/>
            <person name="Martin F."/>
            <person name="Kauserud H."/>
        </authorList>
    </citation>
    <scope>NUCLEOTIDE SEQUENCE</scope>
    <source>
        <strain evidence="2">9144</strain>
    </source>
</reference>
<comment type="caution">
    <text evidence="2">The sequence shown here is derived from an EMBL/GenBank/DDBJ whole genome shotgun (WGS) entry which is preliminary data.</text>
</comment>
<protein>
    <submittedName>
        <fullName evidence="2">Uncharacterized protein</fullName>
    </submittedName>
</protein>
<dbReference type="AlphaFoldDB" id="A0AAD6UT07"/>
<feature type="region of interest" description="Disordered" evidence="1">
    <location>
        <begin position="42"/>
        <end position="64"/>
    </location>
</feature>
<gene>
    <name evidence="2" type="ORF">GGX14DRAFT_406583</name>
</gene>
<name>A0AAD6UT07_9AGAR</name>
<keyword evidence="3" id="KW-1185">Reference proteome</keyword>
<proteinExistence type="predicted"/>
<evidence type="ECO:0000313" key="2">
    <source>
        <dbReference type="EMBL" id="KAJ7192184.1"/>
    </source>
</evidence>